<feature type="region of interest" description="Disordered" evidence="1">
    <location>
        <begin position="46"/>
        <end position="74"/>
    </location>
</feature>
<dbReference type="AlphaFoldDB" id="A0A7R9FB39"/>
<evidence type="ECO:0000313" key="2">
    <source>
        <dbReference type="EMBL" id="CAD7450297.1"/>
    </source>
</evidence>
<proteinExistence type="predicted"/>
<organism evidence="2">
    <name type="scientific">Timema bartmani</name>
    <dbReference type="NCBI Taxonomy" id="61472"/>
    <lineage>
        <taxon>Eukaryota</taxon>
        <taxon>Metazoa</taxon>
        <taxon>Ecdysozoa</taxon>
        <taxon>Arthropoda</taxon>
        <taxon>Hexapoda</taxon>
        <taxon>Insecta</taxon>
        <taxon>Pterygota</taxon>
        <taxon>Neoptera</taxon>
        <taxon>Polyneoptera</taxon>
        <taxon>Phasmatodea</taxon>
        <taxon>Timematodea</taxon>
        <taxon>Timematoidea</taxon>
        <taxon>Timematidae</taxon>
        <taxon>Timema</taxon>
    </lineage>
</organism>
<feature type="compositionally biased region" description="Basic residues" evidence="1">
    <location>
        <begin position="59"/>
        <end position="74"/>
    </location>
</feature>
<reference evidence="2" key="1">
    <citation type="submission" date="2020-11" db="EMBL/GenBank/DDBJ databases">
        <authorList>
            <person name="Tran Van P."/>
        </authorList>
    </citation>
    <scope>NUCLEOTIDE SEQUENCE</scope>
</reference>
<accession>A0A7R9FB39</accession>
<name>A0A7R9FB39_9NEOP</name>
<gene>
    <name evidence="2" type="ORF">TBIB3V08_LOCUS12567</name>
</gene>
<dbReference type="EMBL" id="OD574420">
    <property type="protein sequence ID" value="CAD7450297.1"/>
    <property type="molecule type" value="Genomic_DNA"/>
</dbReference>
<protein>
    <submittedName>
        <fullName evidence="2">Uncharacterized protein</fullName>
    </submittedName>
</protein>
<evidence type="ECO:0000256" key="1">
    <source>
        <dbReference type="SAM" id="MobiDB-lite"/>
    </source>
</evidence>
<sequence>MKAFITYLKITQMMTQRMAHTWMMALQVVKVPSVNLVKVSDGDYKATGKEAEGPGQPSKRAKHPGRIKTRRPHLWKKLSASKARNEGKAYMDRKGNALDGKRAMDYSITAVATSREEAIAKSSRKFMVVRMEEPDFVSLGAIEPFFVKALTGIQEMQWLHFEKQNP</sequence>